<comment type="caution">
    <text evidence="7">The sequence shown here is derived from an EMBL/GenBank/DDBJ whole genome shotgun (WGS) entry which is preliminary data.</text>
</comment>
<feature type="transmembrane region" description="Helical" evidence="4">
    <location>
        <begin position="163"/>
        <end position="182"/>
    </location>
</feature>
<dbReference type="STRING" id="398512.Bccel_0342"/>
<dbReference type="InterPro" id="IPR036890">
    <property type="entry name" value="HATPase_C_sf"/>
</dbReference>
<reference evidence="8" key="1">
    <citation type="submission" date="2015-07" db="EMBL/GenBank/DDBJ databases">
        <title>Near-Complete Genome Sequence of the Cellulolytic Bacterium Bacteroides (Pseudobacteroides) cellulosolvens ATCC 35603.</title>
        <authorList>
            <person name="Dassa B."/>
            <person name="Utturkar S.M."/>
            <person name="Klingeman D.M."/>
            <person name="Hurt R.A."/>
            <person name="Keller M."/>
            <person name="Xu J."/>
            <person name="Reddy Y.H.K."/>
            <person name="Borovok I."/>
            <person name="Grinberg I.R."/>
            <person name="Lamed R."/>
            <person name="Zhivin O."/>
            <person name="Bayer E.A."/>
            <person name="Brown S.D."/>
        </authorList>
    </citation>
    <scope>NUCLEOTIDE SEQUENCE [LARGE SCALE GENOMIC DNA]</scope>
    <source>
        <strain evidence="8">DSM 2933</strain>
    </source>
</reference>
<keyword evidence="4" id="KW-0472">Membrane</keyword>
<feature type="transmembrane region" description="Helical" evidence="4">
    <location>
        <begin position="124"/>
        <end position="143"/>
    </location>
</feature>
<sequence length="432" mass="48995">MAFIVQNAVQFVYFIVQGFLVLNIFIKTIDFKKLIVFSLVNTAAQTLFTAIVGNNNPVNVFLYIIIMILTLKFILGLGVVHSIAATSLLVVISTLFDYLGSAILKISFGSEFDVTTWANSYQKMILLRIIGTVLYLAMAIAVYYMRLKVNIPEDINKKRSFSILANSIISAILIVPNILYYLNNSKDIDTNMVYFNVFAVFVLLILCFYNSIKSSELEVKSREVEFQKDYIKTLDDIIDGLRGFKHDFNNNVQAIGGYIALNDINGLKKYYHQLQSDTRRINNTLPLSKYVKNNPALYGLLLSKLSFAELKDIQFVINIMDEYNIEKVKIYDLCKILGILLDNALEAAFESPNKYVELSINKNSQNIIVIEIINSYAGKLNKDKIFENGYTTKSGHSGFGLWEVNKIISRNQNCSLETSVTDTLFSQRLEIS</sequence>
<dbReference type="InterPro" id="IPR032834">
    <property type="entry name" value="NatK-like_C"/>
</dbReference>
<keyword evidence="3 7" id="KW-0418">Kinase</keyword>
<dbReference type="Pfam" id="PF14501">
    <property type="entry name" value="HATPase_c_5"/>
    <property type="match status" value="1"/>
</dbReference>
<accession>A0A0L6JH93</accession>
<dbReference type="GO" id="GO:0000155">
    <property type="term" value="F:phosphorelay sensor kinase activity"/>
    <property type="evidence" value="ECO:0007669"/>
    <property type="project" value="InterPro"/>
</dbReference>
<dbReference type="Proteomes" id="UP000036923">
    <property type="component" value="Unassembled WGS sequence"/>
</dbReference>
<evidence type="ECO:0000259" key="6">
    <source>
        <dbReference type="Pfam" id="PF14689"/>
    </source>
</evidence>
<proteinExistence type="predicted"/>
<evidence type="ECO:0000313" key="8">
    <source>
        <dbReference type="Proteomes" id="UP000036923"/>
    </source>
</evidence>
<feature type="transmembrane region" description="Helical" evidence="4">
    <location>
        <begin position="6"/>
        <end position="25"/>
    </location>
</feature>
<dbReference type="OrthoDB" id="1656061at2"/>
<dbReference type="Pfam" id="PF14689">
    <property type="entry name" value="SPOB_a"/>
    <property type="match status" value="1"/>
</dbReference>
<dbReference type="PANTHER" id="PTHR40448">
    <property type="entry name" value="TWO-COMPONENT SENSOR HISTIDINE KINASE"/>
    <property type="match status" value="1"/>
</dbReference>
<dbReference type="AlphaFoldDB" id="A0A0L6JH93"/>
<name>A0A0L6JH93_9FIRM</name>
<dbReference type="InterPro" id="IPR016120">
    <property type="entry name" value="Sig_transdc_His_kin_SpoOB"/>
</dbReference>
<feature type="transmembrane region" description="Helical" evidence="4">
    <location>
        <begin position="87"/>
        <end position="104"/>
    </location>
</feature>
<feature type="transmembrane region" description="Helical" evidence="4">
    <location>
        <begin position="60"/>
        <end position="80"/>
    </location>
</feature>
<dbReference type="GO" id="GO:0042802">
    <property type="term" value="F:identical protein binding"/>
    <property type="evidence" value="ECO:0007669"/>
    <property type="project" value="TreeGrafter"/>
</dbReference>
<dbReference type="RefSeq" id="WP_036946249.1">
    <property type="nucleotide sequence ID" value="NZ_KN050763.1"/>
</dbReference>
<evidence type="ECO:0000256" key="3">
    <source>
        <dbReference type="ARBA" id="ARBA00022777"/>
    </source>
</evidence>
<evidence type="ECO:0000256" key="2">
    <source>
        <dbReference type="ARBA" id="ARBA00022679"/>
    </source>
</evidence>
<evidence type="ECO:0000259" key="5">
    <source>
        <dbReference type="Pfam" id="PF14501"/>
    </source>
</evidence>
<dbReference type="PANTHER" id="PTHR40448:SF1">
    <property type="entry name" value="TWO-COMPONENT SENSOR HISTIDINE KINASE"/>
    <property type="match status" value="1"/>
</dbReference>
<feature type="domain" description="Sensor histidine kinase NatK-like C-terminal" evidence="5">
    <location>
        <begin position="329"/>
        <end position="431"/>
    </location>
</feature>
<dbReference type="Gene3D" id="1.10.287.130">
    <property type="match status" value="1"/>
</dbReference>
<feature type="transmembrane region" description="Helical" evidence="4">
    <location>
        <begin position="34"/>
        <end position="54"/>
    </location>
</feature>
<dbReference type="SUPFAM" id="SSF55890">
    <property type="entry name" value="Sporulation response regulatory protein Spo0B"/>
    <property type="match status" value="1"/>
</dbReference>
<keyword evidence="8" id="KW-1185">Reference proteome</keyword>
<dbReference type="EMBL" id="LGTC01000001">
    <property type="protein sequence ID" value="KNY25085.1"/>
    <property type="molecule type" value="Genomic_DNA"/>
</dbReference>
<dbReference type="InterPro" id="IPR039506">
    <property type="entry name" value="SPOB_a"/>
</dbReference>
<evidence type="ECO:0000256" key="4">
    <source>
        <dbReference type="SAM" id="Phobius"/>
    </source>
</evidence>
<keyword evidence="4" id="KW-1133">Transmembrane helix</keyword>
<keyword evidence="4" id="KW-0812">Transmembrane</keyword>
<keyword evidence="2" id="KW-0808">Transferase</keyword>
<gene>
    <name evidence="7" type="ORF">Bccel_0342</name>
</gene>
<feature type="transmembrane region" description="Helical" evidence="4">
    <location>
        <begin position="194"/>
        <end position="212"/>
    </location>
</feature>
<dbReference type="eggNOG" id="COG3290">
    <property type="taxonomic scope" value="Bacteria"/>
</dbReference>
<keyword evidence="1" id="KW-0597">Phosphoprotein</keyword>
<evidence type="ECO:0000256" key="1">
    <source>
        <dbReference type="ARBA" id="ARBA00022553"/>
    </source>
</evidence>
<evidence type="ECO:0000313" key="7">
    <source>
        <dbReference type="EMBL" id="KNY25085.1"/>
    </source>
</evidence>
<feature type="domain" description="SpoOB alpha-helical" evidence="6">
    <location>
        <begin position="228"/>
        <end position="277"/>
    </location>
</feature>
<organism evidence="7 8">
    <name type="scientific">Pseudobacteroides cellulosolvens ATCC 35603 = DSM 2933</name>
    <dbReference type="NCBI Taxonomy" id="398512"/>
    <lineage>
        <taxon>Bacteria</taxon>
        <taxon>Bacillati</taxon>
        <taxon>Bacillota</taxon>
        <taxon>Clostridia</taxon>
        <taxon>Eubacteriales</taxon>
        <taxon>Oscillospiraceae</taxon>
        <taxon>Pseudobacteroides</taxon>
    </lineage>
</organism>
<dbReference type="Gene3D" id="3.30.565.10">
    <property type="entry name" value="Histidine kinase-like ATPase, C-terminal domain"/>
    <property type="match status" value="1"/>
</dbReference>
<dbReference type="SUPFAM" id="SSF55874">
    <property type="entry name" value="ATPase domain of HSP90 chaperone/DNA topoisomerase II/histidine kinase"/>
    <property type="match status" value="1"/>
</dbReference>
<protein>
    <submittedName>
        <fullName evidence="7">Signal transduction histidine kinase regulating citrate/malate metabolism</fullName>
    </submittedName>
</protein>